<evidence type="ECO:0000256" key="1">
    <source>
        <dbReference type="SAM" id="SignalP"/>
    </source>
</evidence>
<evidence type="ECO:0000313" key="3">
    <source>
        <dbReference type="Proteomes" id="UP000282582"/>
    </source>
</evidence>
<proteinExistence type="predicted"/>
<evidence type="ECO:0008006" key="4">
    <source>
        <dbReference type="Google" id="ProtNLM"/>
    </source>
</evidence>
<keyword evidence="1" id="KW-0732">Signal</keyword>
<dbReference type="VEuPathDB" id="FungiDB:BTJ68_11223"/>
<organism evidence="2 3">
    <name type="scientific">Hortaea werneckii</name>
    <name type="common">Black yeast</name>
    <name type="synonym">Cladosporium werneckii</name>
    <dbReference type="NCBI Taxonomy" id="91943"/>
    <lineage>
        <taxon>Eukaryota</taxon>
        <taxon>Fungi</taxon>
        <taxon>Dikarya</taxon>
        <taxon>Ascomycota</taxon>
        <taxon>Pezizomycotina</taxon>
        <taxon>Dothideomycetes</taxon>
        <taxon>Dothideomycetidae</taxon>
        <taxon>Mycosphaerellales</taxon>
        <taxon>Teratosphaeriaceae</taxon>
        <taxon>Hortaea</taxon>
    </lineage>
</organism>
<gene>
    <name evidence="2" type="ORF">D0868_06156</name>
</gene>
<dbReference type="Proteomes" id="UP000282582">
    <property type="component" value="Unassembled WGS sequence"/>
</dbReference>
<dbReference type="EMBL" id="QWIK01000454">
    <property type="protein sequence ID" value="RMY05894.1"/>
    <property type="molecule type" value="Genomic_DNA"/>
</dbReference>
<comment type="caution">
    <text evidence="2">The sequence shown here is derived from an EMBL/GenBank/DDBJ whole genome shotgun (WGS) entry which is preliminary data.</text>
</comment>
<name>A0A3M6YS59_HORWE</name>
<feature type="signal peptide" evidence="1">
    <location>
        <begin position="1"/>
        <end position="17"/>
    </location>
</feature>
<reference evidence="2 3" key="1">
    <citation type="journal article" date="2018" name="BMC Genomics">
        <title>Genomic evidence for intraspecific hybridization in a clonal and extremely halotolerant yeast.</title>
        <authorList>
            <person name="Gostincar C."/>
            <person name="Stajich J.E."/>
            <person name="Zupancic J."/>
            <person name="Zalar P."/>
            <person name="Gunde-Cimerman N."/>
        </authorList>
    </citation>
    <scope>NUCLEOTIDE SEQUENCE [LARGE SCALE GENOMIC DNA]</scope>
    <source>
        <strain evidence="2 3">EXF-6654</strain>
    </source>
</reference>
<protein>
    <recommendedName>
        <fullName evidence="4">Extracellular membrane protein CFEM domain-containing protein</fullName>
    </recommendedName>
</protein>
<feature type="chain" id="PRO_5018308866" description="Extracellular membrane protein CFEM domain-containing protein" evidence="1">
    <location>
        <begin position="18"/>
        <end position="259"/>
    </location>
</feature>
<sequence length="259" mass="27187">MLPALLWLVALLTSVKAQSAKPACLDACLPPTSQLQAVCSSNTLPLVLDCVNSTCTHTYLASHMTLAYTPKILYSCQQSLVPGATEPGDTLTLHGDGRCKTSPYAFRSFVTDGGSQAMARACHVEIYANEGCEGESTQLSLNDLEEGGCQFTGGKSAKMICRLAESENQAALTHLRAMCPRMMANYADFDDTSTSTVTSLPALASINETTKPSMASSTMMGGNDTGVLATAEPYTGMATKTAQASIAALTLLCVVFATL</sequence>
<evidence type="ECO:0000313" key="2">
    <source>
        <dbReference type="EMBL" id="RMY05894.1"/>
    </source>
</evidence>
<dbReference type="AlphaFoldDB" id="A0A3M6YS59"/>
<accession>A0A3M6YS59</accession>